<dbReference type="Proteomes" id="UP001157017">
    <property type="component" value="Unassembled WGS sequence"/>
</dbReference>
<dbReference type="InterPro" id="IPR023214">
    <property type="entry name" value="HAD_sf"/>
</dbReference>
<dbReference type="EMBL" id="BSUZ01000001">
    <property type="protein sequence ID" value="GMA84804.1"/>
    <property type="molecule type" value="Genomic_DNA"/>
</dbReference>
<reference evidence="2" key="1">
    <citation type="journal article" date="2019" name="Int. J. Syst. Evol. Microbiol.">
        <title>The Global Catalogue of Microorganisms (GCM) 10K type strain sequencing project: providing services to taxonomists for standard genome sequencing and annotation.</title>
        <authorList>
            <consortium name="The Broad Institute Genomics Platform"/>
            <consortium name="The Broad Institute Genome Sequencing Center for Infectious Disease"/>
            <person name="Wu L."/>
            <person name="Ma J."/>
        </authorList>
    </citation>
    <scope>NUCLEOTIDE SEQUENCE [LARGE SCALE GENOMIC DNA]</scope>
    <source>
        <strain evidence="2">NBRC 108730</strain>
    </source>
</reference>
<dbReference type="InterPro" id="IPR036412">
    <property type="entry name" value="HAD-like_sf"/>
</dbReference>
<name>A0ABQ6JBI2_9ACTN</name>
<evidence type="ECO:0000313" key="1">
    <source>
        <dbReference type="EMBL" id="GMA84804.1"/>
    </source>
</evidence>
<evidence type="ECO:0008006" key="3">
    <source>
        <dbReference type="Google" id="ProtNLM"/>
    </source>
</evidence>
<organism evidence="1 2">
    <name type="scientific">Angustibacter aerolatus</name>
    <dbReference type="NCBI Taxonomy" id="1162965"/>
    <lineage>
        <taxon>Bacteria</taxon>
        <taxon>Bacillati</taxon>
        <taxon>Actinomycetota</taxon>
        <taxon>Actinomycetes</taxon>
        <taxon>Kineosporiales</taxon>
        <taxon>Kineosporiaceae</taxon>
    </lineage>
</organism>
<protein>
    <recommendedName>
        <fullName evidence="3">Haloacid dehalogenase</fullName>
    </recommendedName>
</protein>
<dbReference type="InterPro" id="IPR051806">
    <property type="entry name" value="HAD-like_SPP"/>
</dbReference>
<dbReference type="Gene3D" id="3.40.50.1000">
    <property type="entry name" value="HAD superfamily/HAD-like"/>
    <property type="match status" value="1"/>
</dbReference>
<accession>A0ABQ6JBI2</accession>
<dbReference type="NCBIfam" id="TIGR01509">
    <property type="entry name" value="HAD-SF-IA-v3"/>
    <property type="match status" value="1"/>
</dbReference>
<comment type="caution">
    <text evidence="1">The sequence shown here is derived from an EMBL/GenBank/DDBJ whole genome shotgun (WGS) entry which is preliminary data.</text>
</comment>
<dbReference type="InterPro" id="IPR006439">
    <property type="entry name" value="HAD-SF_hydro_IA"/>
</dbReference>
<dbReference type="SUPFAM" id="SSF56784">
    <property type="entry name" value="HAD-like"/>
    <property type="match status" value="1"/>
</dbReference>
<dbReference type="PANTHER" id="PTHR43481">
    <property type="entry name" value="FRUCTOSE-1-PHOSPHATE PHOSPHATASE"/>
    <property type="match status" value="1"/>
</dbReference>
<dbReference type="Pfam" id="PF13419">
    <property type="entry name" value="HAD_2"/>
    <property type="match status" value="1"/>
</dbReference>
<keyword evidence="2" id="KW-1185">Reference proteome</keyword>
<gene>
    <name evidence="1" type="ORF">GCM10025868_00540</name>
</gene>
<evidence type="ECO:0000313" key="2">
    <source>
        <dbReference type="Proteomes" id="UP001157017"/>
    </source>
</evidence>
<dbReference type="InterPro" id="IPR041492">
    <property type="entry name" value="HAD_2"/>
</dbReference>
<dbReference type="PANTHER" id="PTHR43481:SF4">
    <property type="entry name" value="GLYCEROL-1-PHOSPHATE PHOSPHOHYDROLASE 1-RELATED"/>
    <property type="match status" value="1"/>
</dbReference>
<sequence>MSWTSLAQTFLDAVPPGTFEVVVTGDRVTRGKPHPEPYLAAAAGLGLAPAQCVAIEDSATGTASALAAGVPTLAVPHVVAVPRADGLSFAGSLADVTPSLLGRIAAGEVLDLIGPPAGD</sequence>
<proteinExistence type="predicted"/>